<evidence type="ECO:0000313" key="1">
    <source>
        <dbReference type="EMBL" id="MDT0467972.1"/>
    </source>
</evidence>
<proteinExistence type="predicted"/>
<comment type="caution">
    <text evidence="1">The sequence shown here is derived from an EMBL/GenBank/DDBJ whole genome shotgun (WGS) entry which is preliminary data.</text>
</comment>
<name>A0ABU2U421_9ACTN</name>
<gene>
    <name evidence="1" type="ORF">RM764_34120</name>
</gene>
<accession>A0ABU2U421</accession>
<organism evidence="1 2">
    <name type="scientific">Streptomyces gibsoniae</name>
    <dbReference type="NCBI Taxonomy" id="3075529"/>
    <lineage>
        <taxon>Bacteria</taxon>
        <taxon>Bacillati</taxon>
        <taxon>Actinomycetota</taxon>
        <taxon>Actinomycetes</taxon>
        <taxon>Kitasatosporales</taxon>
        <taxon>Streptomycetaceae</taxon>
        <taxon>Streptomyces</taxon>
    </lineage>
</organism>
<dbReference type="Gene3D" id="1.10.10.10">
    <property type="entry name" value="Winged helix-like DNA-binding domain superfamily/Winged helix DNA-binding domain"/>
    <property type="match status" value="1"/>
</dbReference>
<sequence length="105" mass="12011">MPAQRRYPPEVMERAVRMVLDIRAQDPDRVGVVGTVGDLMKIHPEVLRHWVKKAEASGREPTAEVPGDDRLRELEREIRDLRRANAVLRAATLMFASELELAQTR</sequence>
<reference evidence="2" key="1">
    <citation type="submission" date="2023-07" db="EMBL/GenBank/DDBJ databases">
        <title>30 novel species of actinomycetes from the DSMZ collection.</title>
        <authorList>
            <person name="Nouioui I."/>
        </authorList>
    </citation>
    <scope>NUCLEOTIDE SEQUENCE [LARGE SCALE GENOMIC DNA]</scope>
    <source>
        <strain evidence="2">DSM 41699</strain>
    </source>
</reference>
<dbReference type="SUPFAM" id="SSF46689">
    <property type="entry name" value="Homeodomain-like"/>
    <property type="match status" value="1"/>
</dbReference>
<dbReference type="InterPro" id="IPR036388">
    <property type="entry name" value="WH-like_DNA-bd_sf"/>
</dbReference>
<dbReference type="InterPro" id="IPR002514">
    <property type="entry name" value="Transposase_8"/>
</dbReference>
<protein>
    <submittedName>
        <fullName evidence="1">Transposase</fullName>
    </submittedName>
</protein>
<dbReference type="InterPro" id="IPR009057">
    <property type="entry name" value="Homeodomain-like_sf"/>
</dbReference>
<evidence type="ECO:0000313" key="2">
    <source>
        <dbReference type="Proteomes" id="UP001183809"/>
    </source>
</evidence>
<dbReference type="Pfam" id="PF01527">
    <property type="entry name" value="HTH_Tnp_1"/>
    <property type="match status" value="1"/>
</dbReference>
<dbReference type="EMBL" id="JAVREY010000063">
    <property type="protein sequence ID" value="MDT0467972.1"/>
    <property type="molecule type" value="Genomic_DNA"/>
</dbReference>
<keyword evidence="2" id="KW-1185">Reference proteome</keyword>
<dbReference type="Proteomes" id="UP001183809">
    <property type="component" value="Unassembled WGS sequence"/>
</dbReference>
<dbReference type="RefSeq" id="WP_311699414.1">
    <property type="nucleotide sequence ID" value="NZ_JAVREY010000063.1"/>
</dbReference>